<dbReference type="AlphaFoldDB" id="A0A3E5FNS7"/>
<accession>A0A3E5FNS7</accession>
<reference evidence="1 2" key="1">
    <citation type="submission" date="2018-08" db="EMBL/GenBank/DDBJ databases">
        <title>A genome reference for cultivated species of the human gut microbiota.</title>
        <authorList>
            <person name="Zou Y."/>
            <person name="Xue W."/>
            <person name="Luo G."/>
        </authorList>
    </citation>
    <scope>NUCLEOTIDE SEQUENCE [LARGE SCALE GENOMIC DNA]</scope>
    <source>
        <strain evidence="1 2">OM02-6</strain>
    </source>
</reference>
<evidence type="ECO:0008006" key="3">
    <source>
        <dbReference type="Google" id="ProtNLM"/>
    </source>
</evidence>
<dbReference type="RefSeq" id="WP_117605371.1">
    <property type="nucleotide sequence ID" value="NZ_CAXVJN010000028.1"/>
</dbReference>
<gene>
    <name evidence="1" type="ORF">DXB31_10945</name>
</gene>
<protein>
    <recommendedName>
        <fullName evidence="3">SynChlorMet cassette protein ScmC</fullName>
    </recommendedName>
</protein>
<dbReference type="Gene3D" id="3.40.50.300">
    <property type="entry name" value="P-loop containing nucleotide triphosphate hydrolases"/>
    <property type="match status" value="1"/>
</dbReference>
<dbReference type="Proteomes" id="UP000261087">
    <property type="component" value="Unassembled WGS sequence"/>
</dbReference>
<evidence type="ECO:0000313" key="2">
    <source>
        <dbReference type="Proteomes" id="UP000261087"/>
    </source>
</evidence>
<evidence type="ECO:0000313" key="1">
    <source>
        <dbReference type="EMBL" id="RGO06931.1"/>
    </source>
</evidence>
<name>A0A3E5FNS7_9FIRM</name>
<comment type="caution">
    <text evidence="1">The sequence shown here is derived from an EMBL/GenBank/DDBJ whole genome shotgun (WGS) entry which is preliminary data.</text>
</comment>
<sequence length="240" mass="27908">MAKYKIANCIVEYSPFYDLLKKQLEPYKYIGEEKYDFCLELNETFYQTKLLENPHLTLAQCEYIFAGSYFYRYLLKYHGFMLHASAVEVDGKAYLFSASSGTGKSTHTKLWQEYFGYDKALIINDDKPALKFEAGKWYVYGTPFSGKSDKNLNRKILLKSICMIERGLENKIWSISGKEAIALIIQQTILPRNNLLVNNLLDLISDLLDRIPIYRMQCNISLDAVELAYKKMNEEIEDED</sequence>
<organism evidence="1 2">
    <name type="scientific">Thomasclavelia spiroformis</name>
    <dbReference type="NCBI Taxonomy" id="29348"/>
    <lineage>
        <taxon>Bacteria</taxon>
        <taxon>Bacillati</taxon>
        <taxon>Bacillota</taxon>
        <taxon>Erysipelotrichia</taxon>
        <taxon>Erysipelotrichales</taxon>
        <taxon>Coprobacillaceae</taxon>
        <taxon>Thomasclavelia</taxon>
    </lineage>
</organism>
<dbReference type="SUPFAM" id="SSF53795">
    <property type="entry name" value="PEP carboxykinase-like"/>
    <property type="match status" value="1"/>
</dbReference>
<dbReference type="InterPro" id="IPR027417">
    <property type="entry name" value="P-loop_NTPase"/>
</dbReference>
<dbReference type="EMBL" id="QSVF01000038">
    <property type="protein sequence ID" value="RGO06931.1"/>
    <property type="molecule type" value="Genomic_DNA"/>
</dbReference>
<proteinExistence type="predicted"/>